<reference evidence="1 2" key="1">
    <citation type="submission" date="2022-12" db="EMBL/GenBank/DDBJ databases">
        <title>Chromosome-level genome of Tegillarca granosa.</title>
        <authorList>
            <person name="Kim J."/>
        </authorList>
    </citation>
    <scope>NUCLEOTIDE SEQUENCE [LARGE SCALE GENOMIC DNA]</scope>
    <source>
        <strain evidence="1">Teg-2019</strain>
        <tissue evidence="1">Adductor muscle</tissue>
    </source>
</reference>
<keyword evidence="2" id="KW-1185">Reference proteome</keyword>
<comment type="caution">
    <text evidence="1">The sequence shown here is derived from an EMBL/GenBank/DDBJ whole genome shotgun (WGS) entry which is preliminary data.</text>
</comment>
<evidence type="ECO:0000313" key="2">
    <source>
        <dbReference type="Proteomes" id="UP001217089"/>
    </source>
</evidence>
<proteinExistence type="predicted"/>
<organism evidence="1 2">
    <name type="scientific">Tegillarca granosa</name>
    <name type="common">Malaysian cockle</name>
    <name type="synonym">Anadara granosa</name>
    <dbReference type="NCBI Taxonomy" id="220873"/>
    <lineage>
        <taxon>Eukaryota</taxon>
        <taxon>Metazoa</taxon>
        <taxon>Spiralia</taxon>
        <taxon>Lophotrochozoa</taxon>
        <taxon>Mollusca</taxon>
        <taxon>Bivalvia</taxon>
        <taxon>Autobranchia</taxon>
        <taxon>Pteriomorphia</taxon>
        <taxon>Arcoida</taxon>
        <taxon>Arcoidea</taxon>
        <taxon>Arcidae</taxon>
        <taxon>Tegillarca</taxon>
    </lineage>
</organism>
<protein>
    <submittedName>
        <fullName evidence="1">Uncharacterized protein</fullName>
    </submittedName>
</protein>
<dbReference type="EMBL" id="JARBDR010000246">
    <property type="protein sequence ID" value="KAJ8316802.1"/>
    <property type="molecule type" value="Genomic_DNA"/>
</dbReference>
<gene>
    <name evidence="1" type="ORF">KUTeg_004706</name>
</gene>
<accession>A0ABQ9FJT1</accession>
<name>A0ABQ9FJT1_TEGGR</name>
<dbReference type="Proteomes" id="UP001217089">
    <property type="component" value="Unassembled WGS sequence"/>
</dbReference>
<evidence type="ECO:0000313" key="1">
    <source>
        <dbReference type="EMBL" id="KAJ8316802.1"/>
    </source>
</evidence>
<sequence>MINCHRGKCSYFFCATKLLSLICYSDVLFKCLKYGFQEKAKLYKNNIFHIEKLSHIFTFPLSFVYMFNTLITKVTPCEEGFYGHCYKYSLILIFTCTL</sequence>